<dbReference type="InterPro" id="IPR006895">
    <property type="entry name" value="Znf_Sec23_Sec24"/>
</dbReference>
<dbReference type="SUPFAM" id="SSF53300">
    <property type="entry name" value="vWA-like"/>
    <property type="match status" value="1"/>
</dbReference>
<dbReference type="SUPFAM" id="SSF82754">
    <property type="entry name" value="C-terminal, gelsolin-like domain of Sec23/24"/>
    <property type="match status" value="1"/>
</dbReference>
<evidence type="ECO:0000313" key="9">
    <source>
        <dbReference type="EMBL" id="GJQ12671.1"/>
    </source>
</evidence>
<keyword evidence="2" id="KW-0813">Transport</keyword>
<dbReference type="SUPFAM" id="SSF81995">
    <property type="entry name" value="beta-sandwich domain of Sec23/24"/>
    <property type="match status" value="1"/>
</dbReference>
<name>A0A9C7URD0_9RHOD</name>
<organism evidence="9 10">
    <name type="scientific">Galdieria partita</name>
    <dbReference type="NCBI Taxonomy" id="83374"/>
    <lineage>
        <taxon>Eukaryota</taxon>
        <taxon>Rhodophyta</taxon>
        <taxon>Bangiophyceae</taxon>
        <taxon>Galdieriales</taxon>
        <taxon>Galdieriaceae</taxon>
        <taxon>Galdieria</taxon>
    </lineage>
</organism>
<dbReference type="OrthoDB" id="49016at2759"/>
<feature type="compositionally biased region" description="Polar residues" evidence="4">
    <location>
        <begin position="1"/>
        <end position="10"/>
    </location>
</feature>
<dbReference type="GO" id="GO:0008270">
    <property type="term" value="F:zinc ion binding"/>
    <property type="evidence" value="ECO:0007669"/>
    <property type="project" value="InterPro"/>
</dbReference>
<feature type="region of interest" description="Disordered" evidence="4">
    <location>
        <begin position="59"/>
        <end position="82"/>
    </location>
</feature>
<dbReference type="GO" id="GO:0000149">
    <property type="term" value="F:SNARE binding"/>
    <property type="evidence" value="ECO:0007669"/>
    <property type="project" value="TreeGrafter"/>
</dbReference>
<evidence type="ECO:0000256" key="3">
    <source>
        <dbReference type="ARBA" id="ARBA00022927"/>
    </source>
</evidence>
<keyword evidence="10" id="KW-1185">Reference proteome</keyword>
<dbReference type="Pfam" id="PF04815">
    <property type="entry name" value="Sec23_helical"/>
    <property type="match status" value="1"/>
</dbReference>
<dbReference type="Pfam" id="PF04811">
    <property type="entry name" value="Sec23_trunk"/>
    <property type="match status" value="2"/>
</dbReference>
<evidence type="ECO:0000259" key="8">
    <source>
        <dbReference type="Pfam" id="PF08033"/>
    </source>
</evidence>
<evidence type="ECO:0000259" key="5">
    <source>
        <dbReference type="Pfam" id="PF04810"/>
    </source>
</evidence>
<feature type="compositionally biased region" description="Low complexity" evidence="4">
    <location>
        <begin position="190"/>
        <end position="213"/>
    </location>
</feature>
<feature type="domain" description="Sec23/Sec24 trunk" evidence="6">
    <location>
        <begin position="456"/>
        <end position="565"/>
    </location>
</feature>
<comment type="caution">
    <text evidence="9">The sequence shown here is derived from an EMBL/GenBank/DDBJ whole genome shotgun (WGS) entry which is preliminary data.</text>
</comment>
<dbReference type="AlphaFoldDB" id="A0A9C7URD0"/>
<dbReference type="InterPro" id="IPR050550">
    <property type="entry name" value="SEC23_SEC24_subfamily"/>
</dbReference>
<dbReference type="Gene3D" id="2.60.40.1670">
    <property type="entry name" value="beta-sandwich domain of Sec23/24"/>
    <property type="match status" value="1"/>
</dbReference>
<feature type="domain" description="Zinc finger Sec23/Sec24-type" evidence="5">
    <location>
        <begin position="379"/>
        <end position="416"/>
    </location>
</feature>
<dbReference type="EMBL" id="BQMJ01000035">
    <property type="protein sequence ID" value="GJQ12671.1"/>
    <property type="molecule type" value="Genomic_DNA"/>
</dbReference>
<reference evidence="9" key="1">
    <citation type="journal article" date="2022" name="Proc. Natl. Acad. Sci. U.S.A.">
        <title>Life cycle and functional genomics of the unicellular red alga Galdieria for elucidating algal and plant evolution and industrial use.</title>
        <authorList>
            <person name="Hirooka S."/>
            <person name="Itabashi T."/>
            <person name="Ichinose T.M."/>
            <person name="Onuma R."/>
            <person name="Fujiwara T."/>
            <person name="Yamashita S."/>
            <person name="Jong L.W."/>
            <person name="Tomita R."/>
            <person name="Iwane A.H."/>
            <person name="Miyagishima S.Y."/>
        </authorList>
    </citation>
    <scope>NUCLEOTIDE SEQUENCE</scope>
    <source>
        <strain evidence="9">NBRC 102759</strain>
    </source>
</reference>
<dbReference type="InterPro" id="IPR006896">
    <property type="entry name" value="Sec23/24_trunk_dom"/>
</dbReference>
<evidence type="ECO:0000256" key="2">
    <source>
        <dbReference type="ARBA" id="ARBA00022448"/>
    </source>
</evidence>
<dbReference type="InterPro" id="IPR036175">
    <property type="entry name" value="Sec23/24_helical_dom_sf"/>
</dbReference>
<reference evidence="9" key="2">
    <citation type="submission" date="2022-01" db="EMBL/GenBank/DDBJ databases">
        <authorList>
            <person name="Hirooka S."/>
            <person name="Miyagishima S.Y."/>
        </authorList>
    </citation>
    <scope>NUCLEOTIDE SEQUENCE</scope>
    <source>
        <strain evidence="9">NBRC 102759</strain>
    </source>
</reference>
<dbReference type="PANTHER" id="PTHR13803:SF4">
    <property type="entry name" value="SECRETORY 24CD, ISOFORM C"/>
    <property type="match status" value="1"/>
</dbReference>
<dbReference type="Proteomes" id="UP001061958">
    <property type="component" value="Unassembled WGS sequence"/>
</dbReference>
<dbReference type="PANTHER" id="PTHR13803">
    <property type="entry name" value="SEC24-RELATED PROTEIN"/>
    <property type="match status" value="1"/>
</dbReference>
<comment type="similarity">
    <text evidence="1">Belongs to the SEC23/SEC24 family. SEC24 subfamily.</text>
</comment>
<dbReference type="SUPFAM" id="SSF81811">
    <property type="entry name" value="Helical domain of Sec23/24"/>
    <property type="match status" value="1"/>
</dbReference>
<dbReference type="GO" id="GO:0030127">
    <property type="term" value="C:COPII vesicle coat"/>
    <property type="evidence" value="ECO:0007669"/>
    <property type="project" value="InterPro"/>
</dbReference>
<feature type="domain" description="Sec23/Sec24 beta-sandwich" evidence="8">
    <location>
        <begin position="721"/>
        <end position="806"/>
    </location>
</feature>
<dbReference type="InterPro" id="IPR006900">
    <property type="entry name" value="Sec23/24_helical_dom"/>
</dbReference>
<evidence type="ECO:0008006" key="11">
    <source>
        <dbReference type="Google" id="ProtNLM"/>
    </source>
</evidence>
<dbReference type="Gene3D" id="1.20.120.730">
    <property type="entry name" value="Sec23/Sec24 helical domain"/>
    <property type="match status" value="1"/>
</dbReference>
<dbReference type="GO" id="GO:0090110">
    <property type="term" value="P:COPII-coated vesicle cargo loading"/>
    <property type="evidence" value="ECO:0007669"/>
    <property type="project" value="TreeGrafter"/>
</dbReference>
<dbReference type="GO" id="GO:0006886">
    <property type="term" value="P:intracellular protein transport"/>
    <property type="evidence" value="ECO:0007669"/>
    <property type="project" value="InterPro"/>
</dbReference>
<dbReference type="Gene3D" id="2.30.30.380">
    <property type="entry name" value="Zn-finger domain of Sec23/24"/>
    <property type="match status" value="1"/>
</dbReference>
<feature type="region of interest" description="Disordered" evidence="4">
    <location>
        <begin position="1"/>
        <end position="30"/>
    </location>
</feature>
<feature type="compositionally biased region" description="Polar residues" evidence="4">
    <location>
        <begin position="59"/>
        <end position="73"/>
    </location>
</feature>
<feature type="region of interest" description="Disordered" evidence="4">
    <location>
        <begin position="133"/>
        <end position="307"/>
    </location>
</feature>
<dbReference type="GO" id="GO:0070971">
    <property type="term" value="C:endoplasmic reticulum exit site"/>
    <property type="evidence" value="ECO:0007669"/>
    <property type="project" value="TreeGrafter"/>
</dbReference>
<evidence type="ECO:0000313" key="10">
    <source>
        <dbReference type="Proteomes" id="UP001061958"/>
    </source>
</evidence>
<evidence type="ECO:0000259" key="7">
    <source>
        <dbReference type="Pfam" id="PF04815"/>
    </source>
</evidence>
<dbReference type="InterPro" id="IPR012990">
    <property type="entry name" value="Beta-sandwich_Sec23_24"/>
</dbReference>
<dbReference type="InterPro" id="IPR036174">
    <property type="entry name" value="Znf_Sec23_Sec24_sf"/>
</dbReference>
<accession>A0A9C7URD0</accession>
<sequence length="1122" mass="122281">MNSSQNSLNGKGQEKSSPVAGEGNQVRFNSGPYVRGFPGFMGKPSFTVPPQGNQFVQQTVSRTDGNFVQGKDSSTTEKYNEGVVGTAFPVPEQGRLGTQTNTAPGGSKQYYSYSSTSYAQQVPAQISYPGSFSAPGGQVSSEAQVEKGTSPTVTPVLPTSRLNQSASRSNIPTDRTASVGNFYNNPPPSNYSTTTPATTTSSMAAPPLLPSSMRYPDTSGFNRPQLYENKSVNGSVPTSPQTSSLPRPGQVNSSTTNLGQQGSQTKLNPAMLPRPANIEKPCGSSRDVYKTLKSSSDTSSDSHVRTPPSLVPSFITDFISVDTGVASPRFARVTLSCLPTEKSILSQVNLPLAAVFQPFSIPAEGESEPRLVDLGSCGPLRCLRCQGYANPGFRFTDGGRKFRCNLCGFVNDVPSEHFAQIDPRTGIRMEDINRRPEFYFGSVEYVATKDYCDQEPMPATFLFIIDVSASSIYSGLLTVALDAIKKCLEVIPGGNKARVSIMTFDRYLYFYSPKFSSGHTSVLTVPDIHEPFAPLGNQLLITLTPEGKELFYMILSSIATQFLSKGNSEDVSYGKRPDGNTNFGTYSSEAALASAVSAARIALEGNGGGKIFLISASLSNAGLGKLEARGGGANSGGEEREKLLLKPANPLYDKLGVELSESKVSLDLFIAPTGAYVDVATVGKLASNSGGRIFHFPFFQSNKDGRNFENCLTRAVKSVCAFNSVLRIRCSPGLGTGAHYGHFQPQRSLDIVIPVMDWGSTISVELEYDDKLPEVNDGAVTGAPCIQCAVLFTNSYGERRIRVHTLLLGSSSQLVSIFRYADCDALVTHFVKRMAKMVLEEHMLLSKVREYLTERCIESLHTYRKFCTVSASSGQLILPEALKLLPLFSLGILKSPAFSLNTSISCDERAASLFHVSYLGMSESVAYLYPRLFNLSALPDAAGISLALPKNLPKDYLENGNLLNEEPVALPPTIGLSSDVLSPDVVFLLENGIELIAWVGEKVSSETCKEIFGVDHMPTVEEFYDNFMTIHEIQKVQNSLRRRYLSIFTRVLRQRPLIEKIRIFGAKDQGASAFVDKLVEDRTSHSMSYVEFLCYVHREIQKKFHRAMMLEEVQNYSIANHF</sequence>
<protein>
    <recommendedName>
        <fullName evidence="11">Protein transport protein Sec24-like protein</fullName>
    </recommendedName>
</protein>
<evidence type="ECO:0000259" key="6">
    <source>
        <dbReference type="Pfam" id="PF04811"/>
    </source>
</evidence>
<feature type="compositionally biased region" description="Polar residues" evidence="4">
    <location>
        <begin position="228"/>
        <end position="267"/>
    </location>
</feature>
<evidence type="ECO:0000256" key="1">
    <source>
        <dbReference type="ARBA" id="ARBA00008334"/>
    </source>
</evidence>
<proteinExistence type="inferred from homology"/>
<dbReference type="Pfam" id="PF08033">
    <property type="entry name" value="Sec23_BS"/>
    <property type="match status" value="1"/>
</dbReference>
<dbReference type="Gene3D" id="3.40.20.10">
    <property type="entry name" value="Severin"/>
    <property type="match status" value="1"/>
</dbReference>
<gene>
    <name evidence="9" type="ORF">GpartN1_g4462.t1</name>
</gene>
<evidence type="ECO:0000256" key="4">
    <source>
        <dbReference type="SAM" id="MobiDB-lite"/>
    </source>
</evidence>
<dbReference type="SUPFAM" id="SSF82919">
    <property type="entry name" value="Zn-finger domain of Sec23/24"/>
    <property type="match status" value="1"/>
</dbReference>
<dbReference type="InterPro" id="IPR029006">
    <property type="entry name" value="ADF-H/Gelsolin-like_dom_sf"/>
</dbReference>
<feature type="compositionally biased region" description="Polar residues" evidence="4">
    <location>
        <begin position="161"/>
        <end position="183"/>
    </location>
</feature>
<dbReference type="InterPro" id="IPR036465">
    <property type="entry name" value="vWFA_dom_sf"/>
</dbReference>
<feature type="domain" description="Sec23/Sec24 helical" evidence="7">
    <location>
        <begin position="822"/>
        <end position="925"/>
    </location>
</feature>
<dbReference type="Pfam" id="PF04810">
    <property type="entry name" value="zf-Sec23_Sec24"/>
    <property type="match status" value="1"/>
</dbReference>
<feature type="domain" description="Sec23/Sec24 trunk" evidence="6">
    <location>
        <begin position="587"/>
        <end position="715"/>
    </location>
</feature>
<feature type="compositionally biased region" description="Low complexity" evidence="4">
    <location>
        <begin position="149"/>
        <end position="160"/>
    </location>
</feature>
<dbReference type="InterPro" id="IPR036180">
    <property type="entry name" value="Gelsolin-like_dom_sf"/>
</dbReference>
<dbReference type="Gene3D" id="3.40.50.410">
    <property type="entry name" value="von Willebrand factor, type A domain"/>
    <property type="match status" value="1"/>
</dbReference>
<keyword evidence="3" id="KW-0653">Protein transport</keyword>